<dbReference type="RefSeq" id="WP_379874629.1">
    <property type="nucleotide sequence ID" value="NZ_JBHUIP010000003.1"/>
</dbReference>
<dbReference type="CDD" id="cd08471">
    <property type="entry name" value="PBP2_CrgA_like_2"/>
    <property type="match status" value="1"/>
</dbReference>
<reference evidence="7" key="1">
    <citation type="journal article" date="2019" name="Int. J. Syst. Evol. Microbiol.">
        <title>The Global Catalogue of Microorganisms (GCM) 10K type strain sequencing project: providing services to taxonomists for standard genome sequencing and annotation.</title>
        <authorList>
            <consortium name="The Broad Institute Genomics Platform"/>
            <consortium name="The Broad Institute Genome Sequencing Center for Infectious Disease"/>
            <person name="Wu L."/>
            <person name="Ma J."/>
        </authorList>
    </citation>
    <scope>NUCLEOTIDE SEQUENCE [LARGE SCALE GENOMIC DNA]</scope>
    <source>
        <strain evidence="7">CGMCC 1.19062</strain>
    </source>
</reference>
<accession>A0ABW5DKS5</accession>
<dbReference type="Gene3D" id="1.10.10.10">
    <property type="entry name" value="Winged helix-like DNA-binding domain superfamily/Winged helix DNA-binding domain"/>
    <property type="match status" value="1"/>
</dbReference>
<evidence type="ECO:0000313" key="7">
    <source>
        <dbReference type="Proteomes" id="UP001597295"/>
    </source>
</evidence>
<evidence type="ECO:0000256" key="1">
    <source>
        <dbReference type="ARBA" id="ARBA00009437"/>
    </source>
</evidence>
<evidence type="ECO:0000313" key="6">
    <source>
        <dbReference type="EMBL" id="MFD2261713.1"/>
    </source>
</evidence>
<dbReference type="PANTHER" id="PTHR30537:SF5">
    <property type="entry name" value="HTH-TYPE TRANSCRIPTIONAL ACTIVATOR TTDR-RELATED"/>
    <property type="match status" value="1"/>
</dbReference>
<keyword evidence="7" id="KW-1185">Reference proteome</keyword>
<feature type="domain" description="HTH lysR-type" evidence="5">
    <location>
        <begin position="1"/>
        <end position="59"/>
    </location>
</feature>
<dbReference type="InterPro" id="IPR058163">
    <property type="entry name" value="LysR-type_TF_proteobact-type"/>
</dbReference>
<dbReference type="PROSITE" id="PS50931">
    <property type="entry name" value="HTH_LYSR"/>
    <property type="match status" value="1"/>
</dbReference>
<dbReference type="Gene3D" id="3.40.190.290">
    <property type="match status" value="1"/>
</dbReference>
<keyword evidence="3" id="KW-0238">DNA-binding</keyword>
<protein>
    <submittedName>
        <fullName evidence="6">LysR family transcriptional regulator</fullName>
    </submittedName>
</protein>
<dbReference type="InterPro" id="IPR036390">
    <property type="entry name" value="WH_DNA-bd_sf"/>
</dbReference>
<comment type="caution">
    <text evidence="6">The sequence shown here is derived from an EMBL/GenBank/DDBJ whole genome shotgun (WGS) entry which is preliminary data.</text>
</comment>
<keyword evidence="4" id="KW-0804">Transcription</keyword>
<dbReference type="PANTHER" id="PTHR30537">
    <property type="entry name" value="HTH-TYPE TRANSCRIPTIONAL REGULATOR"/>
    <property type="match status" value="1"/>
</dbReference>
<dbReference type="Pfam" id="PF00126">
    <property type="entry name" value="HTH_1"/>
    <property type="match status" value="1"/>
</dbReference>
<dbReference type="SUPFAM" id="SSF46785">
    <property type="entry name" value="Winged helix' DNA-binding domain"/>
    <property type="match status" value="1"/>
</dbReference>
<dbReference type="Proteomes" id="UP001597295">
    <property type="component" value="Unassembled WGS sequence"/>
</dbReference>
<dbReference type="InterPro" id="IPR000847">
    <property type="entry name" value="LysR_HTH_N"/>
</dbReference>
<sequence length="297" mass="32167">MDRLDAMSVLLAAVEAGSLSAASRRLGMPLATVSRKVAELEEHLKARLLIRAPRQFALTDAGRSYVAACKTILEQVGEAEKAAAGEYANPRGDLTITAPVAFGRLHLLPVVADFLQVYPEIDVRLSFSDRFVQLLEEHVDLALRIGDLPDSTLRASRLGTIRQVTCASPAYLAQHGTPCIPADLSGYDCINLEIIHTNDRWMFGAEAVAIQPRLRVNTAEAAVDAACLGLGITRVLSYQAAQSLADGRLMRLLTDHEPPPRPVSLVYAAQGLLPLKLRAFLDFATPRLKARLAGETP</sequence>
<dbReference type="InterPro" id="IPR036388">
    <property type="entry name" value="WH-like_DNA-bd_sf"/>
</dbReference>
<dbReference type="Pfam" id="PF03466">
    <property type="entry name" value="LysR_substrate"/>
    <property type="match status" value="1"/>
</dbReference>
<evidence type="ECO:0000256" key="3">
    <source>
        <dbReference type="ARBA" id="ARBA00023125"/>
    </source>
</evidence>
<organism evidence="6 7">
    <name type="scientific">Lacibacterium aquatile</name>
    <dbReference type="NCBI Taxonomy" id="1168082"/>
    <lineage>
        <taxon>Bacteria</taxon>
        <taxon>Pseudomonadati</taxon>
        <taxon>Pseudomonadota</taxon>
        <taxon>Alphaproteobacteria</taxon>
        <taxon>Rhodospirillales</taxon>
        <taxon>Rhodospirillaceae</taxon>
    </lineage>
</organism>
<dbReference type="SUPFAM" id="SSF53850">
    <property type="entry name" value="Periplasmic binding protein-like II"/>
    <property type="match status" value="1"/>
</dbReference>
<dbReference type="EMBL" id="JBHUIP010000003">
    <property type="protein sequence ID" value="MFD2261713.1"/>
    <property type="molecule type" value="Genomic_DNA"/>
</dbReference>
<gene>
    <name evidence="6" type="ORF">ACFSM5_02360</name>
</gene>
<dbReference type="InterPro" id="IPR005119">
    <property type="entry name" value="LysR_subst-bd"/>
</dbReference>
<evidence type="ECO:0000259" key="5">
    <source>
        <dbReference type="PROSITE" id="PS50931"/>
    </source>
</evidence>
<comment type="similarity">
    <text evidence="1">Belongs to the LysR transcriptional regulatory family.</text>
</comment>
<evidence type="ECO:0000256" key="4">
    <source>
        <dbReference type="ARBA" id="ARBA00023163"/>
    </source>
</evidence>
<evidence type="ECO:0000256" key="2">
    <source>
        <dbReference type="ARBA" id="ARBA00023015"/>
    </source>
</evidence>
<proteinExistence type="inferred from homology"/>
<name>A0ABW5DKS5_9PROT</name>
<keyword evidence="2" id="KW-0805">Transcription regulation</keyword>